<comment type="caution">
    <text evidence="3">The sequence shown here is derived from an EMBL/GenBank/DDBJ whole genome shotgun (WGS) entry which is preliminary data.</text>
</comment>
<sequence>LSPPSIRAHAIKSQTWFNIRVAKISDPTWAKEALQHLVLAETTKSMLLGLVEKHKKNMQGGLSDVIPSKGKGLAVVLHGPPGVGKTLTAETMAEHAQKPLLPINVGELTAETNMIFRLRKIFETASRWDAVLLLDEADVLLEKRSYEDLRRNGVVSVFLRMLEYFEGIIFLTTNRIETMDVAFQSRIHIAIKYPHVTPEFRRRIWANFIERLDEREAQAKRELIEHLDDIQEWELNGRQIRNVLSIAESIA</sequence>
<dbReference type="EMBL" id="ML978124">
    <property type="protein sequence ID" value="KAF2100848.1"/>
    <property type="molecule type" value="Genomic_DNA"/>
</dbReference>
<feature type="coiled-coil region" evidence="1">
    <location>
        <begin position="209"/>
        <end position="236"/>
    </location>
</feature>
<dbReference type="OrthoDB" id="10042665at2759"/>
<dbReference type="InterPro" id="IPR027417">
    <property type="entry name" value="P-loop_NTPase"/>
</dbReference>
<gene>
    <name evidence="3" type="ORF">NA57DRAFT_26062</name>
</gene>
<name>A0A9P4IIZ0_9PEZI</name>
<dbReference type="InterPro" id="IPR003593">
    <property type="entry name" value="AAA+_ATPase"/>
</dbReference>
<evidence type="ECO:0000259" key="2">
    <source>
        <dbReference type="SMART" id="SM00382"/>
    </source>
</evidence>
<dbReference type="Gene3D" id="3.40.50.300">
    <property type="entry name" value="P-loop containing nucleotide triphosphate hydrolases"/>
    <property type="match status" value="1"/>
</dbReference>
<dbReference type="Proteomes" id="UP000799772">
    <property type="component" value="Unassembled WGS sequence"/>
</dbReference>
<dbReference type="AlphaFoldDB" id="A0A9P4IIZ0"/>
<dbReference type="CDD" id="cd19481">
    <property type="entry name" value="RecA-like_protease"/>
    <property type="match status" value="1"/>
</dbReference>
<dbReference type="GO" id="GO:0016887">
    <property type="term" value="F:ATP hydrolysis activity"/>
    <property type="evidence" value="ECO:0007669"/>
    <property type="project" value="InterPro"/>
</dbReference>
<evidence type="ECO:0000256" key="1">
    <source>
        <dbReference type="SAM" id="Coils"/>
    </source>
</evidence>
<dbReference type="Pfam" id="PF23232">
    <property type="entry name" value="AAA_lid_13"/>
    <property type="match status" value="1"/>
</dbReference>
<feature type="domain" description="AAA+ ATPase" evidence="2">
    <location>
        <begin position="71"/>
        <end position="195"/>
    </location>
</feature>
<feature type="non-terminal residue" evidence="3">
    <location>
        <position position="1"/>
    </location>
</feature>
<reference evidence="3" key="1">
    <citation type="journal article" date="2020" name="Stud. Mycol.">
        <title>101 Dothideomycetes genomes: a test case for predicting lifestyles and emergence of pathogens.</title>
        <authorList>
            <person name="Haridas S."/>
            <person name="Albert R."/>
            <person name="Binder M."/>
            <person name="Bloem J."/>
            <person name="Labutti K."/>
            <person name="Salamov A."/>
            <person name="Andreopoulos B."/>
            <person name="Baker S."/>
            <person name="Barry K."/>
            <person name="Bills G."/>
            <person name="Bluhm B."/>
            <person name="Cannon C."/>
            <person name="Castanera R."/>
            <person name="Culley D."/>
            <person name="Daum C."/>
            <person name="Ezra D."/>
            <person name="Gonzalez J."/>
            <person name="Henrissat B."/>
            <person name="Kuo A."/>
            <person name="Liang C."/>
            <person name="Lipzen A."/>
            <person name="Lutzoni F."/>
            <person name="Magnuson J."/>
            <person name="Mondo S."/>
            <person name="Nolan M."/>
            <person name="Ohm R."/>
            <person name="Pangilinan J."/>
            <person name="Park H.-J."/>
            <person name="Ramirez L."/>
            <person name="Alfaro M."/>
            <person name="Sun H."/>
            <person name="Tritt A."/>
            <person name="Yoshinaga Y."/>
            <person name="Zwiers L.-H."/>
            <person name="Turgeon B."/>
            <person name="Goodwin S."/>
            <person name="Spatafora J."/>
            <person name="Crous P."/>
            <person name="Grigoriev I."/>
        </authorList>
    </citation>
    <scope>NUCLEOTIDE SEQUENCE</scope>
    <source>
        <strain evidence="3">CBS 133067</strain>
    </source>
</reference>
<keyword evidence="3" id="KW-0378">Hydrolase</keyword>
<evidence type="ECO:0000313" key="3">
    <source>
        <dbReference type="EMBL" id="KAF2100848.1"/>
    </source>
</evidence>
<dbReference type="SUPFAM" id="SSF52540">
    <property type="entry name" value="P-loop containing nucleoside triphosphate hydrolases"/>
    <property type="match status" value="1"/>
</dbReference>
<keyword evidence="1" id="KW-0175">Coiled coil</keyword>
<dbReference type="PANTHER" id="PTHR46411:SF3">
    <property type="entry name" value="AAA+ ATPASE DOMAIN-CONTAINING PROTEIN"/>
    <property type="match status" value="1"/>
</dbReference>
<dbReference type="GO" id="GO:0005524">
    <property type="term" value="F:ATP binding"/>
    <property type="evidence" value="ECO:0007669"/>
    <property type="project" value="InterPro"/>
</dbReference>
<evidence type="ECO:0000313" key="4">
    <source>
        <dbReference type="Proteomes" id="UP000799772"/>
    </source>
</evidence>
<dbReference type="Pfam" id="PF00004">
    <property type="entry name" value="AAA"/>
    <property type="match status" value="1"/>
</dbReference>
<dbReference type="PANTHER" id="PTHR46411">
    <property type="entry name" value="FAMILY ATPASE, PUTATIVE-RELATED"/>
    <property type="match status" value="1"/>
</dbReference>
<dbReference type="SMART" id="SM00382">
    <property type="entry name" value="AAA"/>
    <property type="match status" value="1"/>
</dbReference>
<protein>
    <submittedName>
        <fullName evidence="3">P-loop containing nucleoside triphosphate hydrolase protein</fullName>
    </submittedName>
</protein>
<dbReference type="InterPro" id="IPR056599">
    <property type="entry name" value="AAA_lid_fung"/>
</dbReference>
<proteinExistence type="predicted"/>
<dbReference type="InterPro" id="IPR003959">
    <property type="entry name" value="ATPase_AAA_core"/>
</dbReference>
<keyword evidence="4" id="KW-1185">Reference proteome</keyword>
<accession>A0A9P4IIZ0</accession>
<organism evidence="3 4">
    <name type="scientific">Rhizodiscina lignyota</name>
    <dbReference type="NCBI Taxonomy" id="1504668"/>
    <lineage>
        <taxon>Eukaryota</taxon>
        <taxon>Fungi</taxon>
        <taxon>Dikarya</taxon>
        <taxon>Ascomycota</taxon>
        <taxon>Pezizomycotina</taxon>
        <taxon>Dothideomycetes</taxon>
        <taxon>Pleosporomycetidae</taxon>
        <taxon>Aulographales</taxon>
        <taxon>Rhizodiscinaceae</taxon>
        <taxon>Rhizodiscina</taxon>
    </lineage>
</organism>
<feature type="non-terminal residue" evidence="3">
    <location>
        <position position="251"/>
    </location>
</feature>